<evidence type="ECO:0000313" key="3">
    <source>
        <dbReference type="Proteomes" id="UP000070700"/>
    </source>
</evidence>
<gene>
    <name evidence="2" type="ORF">LY89DRAFT_242998</name>
</gene>
<proteinExistence type="predicted"/>
<dbReference type="KEGG" id="psco:LY89DRAFT_242998"/>
<dbReference type="InParanoid" id="A0A194WTR7"/>
<dbReference type="EMBL" id="KQ947427">
    <property type="protein sequence ID" value="KUJ11353.1"/>
    <property type="molecule type" value="Genomic_DNA"/>
</dbReference>
<reference evidence="2 3" key="1">
    <citation type="submission" date="2015-10" db="EMBL/GenBank/DDBJ databases">
        <title>Full genome of DAOMC 229536 Phialocephala scopiformis, a fungal endophyte of spruce producing the potent anti-insectan compound rugulosin.</title>
        <authorList>
            <consortium name="DOE Joint Genome Institute"/>
            <person name="Walker A.K."/>
            <person name="Frasz S.L."/>
            <person name="Seifert K.A."/>
            <person name="Miller J.D."/>
            <person name="Mondo S.J."/>
            <person name="Labutti K."/>
            <person name="Lipzen A."/>
            <person name="Dockter R."/>
            <person name="Kennedy M."/>
            <person name="Grigoriev I.V."/>
            <person name="Spatafora J.W."/>
        </authorList>
    </citation>
    <scope>NUCLEOTIDE SEQUENCE [LARGE SCALE GENOMIC DNA]</scope>
    <source>
        <strain evidence="2 3">CBS 120377</strain>
    </source>
</reference>
<name>A0A194WTR7_MOLSC</name>
<accession>A0A194WTR7</accession>
<sequence>MAERPATPSNVELSLLCRVRKSRRTQIRPYLPGPLDEDSTPKHPQAQPQHRAELDRRFRKLKQQ</sequence>
<dbReference type="AlphaFoldDB" id="A0A194WTR7"/>
<protein>
    <submittedName>
        <fullName evidence="2">Uncharacterized protein</fullName>
    </submittedName>
</protein>
<evidence type="ECO:0000256" key="1">
    <source>
        <dbReference type="SAM" id="MobiDB-lite"/>
    </source>
</evidence>
<dbReference type="Proteomes" id="UP000070700">
    <property type="component" value="Unassembled WGS sequence"/>
</dbReference>
<organism evidence="2 3">
    <name type="scientific">Mollisia scopiformis</name>
    <name type="common">Conifer needle endophyte fungus</name>
    <name type="synonym">Phialocephala scopiformis</name>
    <dbReference type="NCBI Taxonomy" id="149040"/>
    <lineage>
        <taxon>Eukaryota</taxon>
        <taxon>Fungi</taxon>
        <taxon>Dikarya</taxon>
        <taxon>Ascomycota</taxon>
        <taxon>Pezizomycotina</taxon>
        <taxon>Leotiomycetes</taxon>
        <taxon>Helotiales</taxon>
        <taxon>Mollisiaceae</taxon>
        <taxon>Mollisia</taxon>
    </lineage>
</organism>
<keyword evidence="3" id="KW-1185">Reference proteome</keyword>
<dbReference type="RefSeq" id="XP_018065708.1">
    <property type="nucleotide sequence ID" value="XM_018206131.1"/>
</dbReference>
<dbReference type="GeneID" id="28815857"/>
<feature type="region of interest" description="Disordered" evidence="1">
    <location>
        <begin position="22"/>
        <end position="64"/>
    </location>
</feature>
<evidence type="ECO:0000313" key="2">
    <source>
        <dbReference type="EMBL" id="KUJ11353.1"/>
    </source>
</evidence>